<dbReference type="EMBL" id="ABCS01000154">
    <property type="protein sequence ID" value="EDM74019.1"/>
    <property type="molecule type" value="Genomic_DNA"/>
</dbReference>
<protein>
    <recommendedName>
        <fullName evidence="3">Fe2OG dioxygenase domain-containing protein</fullName>
    </recommendedName>
</protein>
<evidence type="ECO:0000313" key="2">
    <source>
        <dbReference type="Proteomes" id="UP000005801"/>
    </source>
</evidence>
<dbReference type="AlphaFoldDB" id="A6GJC9"/>
<comment type="caution">
    <text evidence="1">The sequence shown here is derived from an EMBL/GenBank/DDBJ whole genome shotgun (WGS) entry which is preliminary data.</text>
</comment>
<sequence length="110" mass="12522">MSRWRWQPGRQGSGYDKLLLAQARRFDAYLLRFPPGSSVPPHRDPVDGLAHLRLNCILRPAARGGEFRCPETILDRPRIKLFRPDRFEHSVTTIEAGTRLVLSIGVAYSP</sequence>
<dbReference type="OrthoDB" id="8926130at2"/>
<dbReference type="RefSeq" id="WP_006976815.1">
    <property type="nucleotide sequence ID" value="NZ_ABCS01000154.1"/>
</dbReference>
<dbReference type="eggNOG" id="ENOG5031C5B">
    <property type="taxonomic scope" value="Bacteria"/>
</dbReference>
<organism evidence="1 2">
    <name type="scientific">Plesiocystis pacifica SIR-1</name>
    <dbReference type="NCBI Taxonomy" id="391625"/>
    <lineage>
        <taxon>Bacteria</taxon>
        <taxon>Pseudomonadati</taxon>
        <taxon>Myxococcota</taxon>
        <taxon>Polyangia</taxon>
        <taxon>Nannocystales</taxon>
        <taxon>Nannocystaceae</taxon>
        <taxon>Plesiocystis</taxon>
    </lineage>
</organism>
<name>A6GJC9_9BACT</name>
<dbReference type="Proteomes" id="UP000005801">
    <property type="component" value="Unassembled WGS sequence"/>
</dbReference>
<reference evidence="1 2" key="1">
    <citation type="submission" date="2007-06" db="EMBL/GenBank/DDBJ databases">
        <authorList>
            <person name="Shimkets L."/>
            <person name="Ferriera S."/>
            <person name="Johnson J."/>
            <person name="Kravitz S."/>
            <person name="Beeson K."/>
            <person name="Sutton G."/>
            <person name="Rogers Y.-H."/>
            <person name="Friedman R."/>
            <person name="Frazier M."/>
            <person name="Venter J.C."/>
        </authorList>
    </citation>
    <scope>NUCLEOTIDE SEQUENCE [LARGE SCALE GENOMIC DNA]</scope>
    <source>
        <strain evidence="1 2">SIR-1</strain>
    </source>
</reference>
<proteinExistence type="predicted"/>
<evidence type="ECO:0008006" key="3">
    <source>
        <dbReference type="Google" id="ProtNLM"/>
    </source>
</evidence>
<evidence type="ECO:0000313" key="1">
    <source>
        <dbReference type="EMBL" id="EDM74019.1"/>
    </source>
</evidence>
<gene>
    <name evidence="1" type="ORF">PPSIR1_35552</name>
</gene>
<accession>A6GJC9</accession>
<keyword evidence="2" id="KW-1185">Reference proteome</keyword>